<dbReference type="KEGG" id="mtun:MTUNDRAET4_3505"/>
<dbReference type="Proteomes" id="UP000294360">
    <property type="component" value="Chromosome"/>
</dbReference>
<dbReference type="EMBL" id="LR536450">
    <property type="protein sequence ID" value="VFU10392.1"/>
    <property type="molecule type" value="Genomic_DNA"/>
</dbReference>
<proteinExistence type="predicted"/>
<dbReference type="AlphaFoldDB" id="A0A4U8Z4I5"/>
<evidence type="ECO:0000313" key="2">
    <source>
        <dbReference type="Proteomes" id="UP000294360"/>
    </source>
</evidence>
<gene>
    <name evidence="1" type="ORF">MTUNDRAET4_3505</name>
</gene>
<name>A0A4U8Z4I5_METTU</name>
<reference evidence="1 2" key="1">
    <citation type="submission" date="2019-03" db="EMBL/GenBank/DDBJ databases">
        <authorList>
            <person name="Kox A.R. M."/>
        </authorList>
    </citation>
    <scope>NUCLEOTIDE SEQUENCE [LARGE SCALE GENOMIC DNA]</scope>
    <source>
        <strain evidence="1">MTUNDRAET4 annotated genome</strain>
    </source>
</reference>
<organism evidence="1 2">
    <name type="scientific">Methylocella tundrae</name>
    <dbReference type="NCBI Taxonomy" id="227605"/>
    <lineage>
        <taxon>Bacteria</taxon>
        <taxon>Pseudomonadati</taxon>
        <taxon>Pseudomonadota</taxon>
        <taxon>Alphaproteobacteria</taxon>
        <taxon>Hyphomicrobiales</taxon>
        <taxon>Beijerinckiaceae</taxon>
        <taxon>Methylocella</taxon>
    </lineage>
</organism>
<sequence length="58" mass="6443">MKEVFSKLNFHSRRQDVGHEKQQAWSALGFSMAAACSAAQIRSIRPEAPRLKSQGPCV</sequence>
<protein>
    <submittedName>
        <fullName evidence="1">Uncharacterized protein</fullName>
    </submittedName>
</protein>
<evidence type="ECO:0000313" key="1">
    <source>
        <dbReference type="EMBL" id="VFU10392.1"/>
    </source>
</evidence>
<accession>A0A4U8Z4I5</accession>